<dbReference type="SUPFAM" id="SSF52540">
    <property type="entry name" value="P-loop containing nucleoside triphosphate hydrolases"/>
    <property type="match status" value="1"/>
</dbReference>
<dbReference type="EMBL" id="FOUI01000012">
    <property type="protein sequence ID" value="SFM70707.1"/>
    <property type="molecule type" value="Genomic_DNA"/>
</dbReference>
<dbReference type="Proteomes" id="UP000243629">
    <property type="component" value="Unassembled WGS sequence"/>
</dbReference>
<dbReference type="OrthoDB" id="9791543at2"/>
<protein>
    <submittedName>
        <fullName evidence="4">Predicted ABC-type ATPase</fullName>
    </submittedName>
</protein>
<evidence type="ECO:0000313" key="4">
    <source>
        <dbReference type="EMBL" id="SFM70707.1"/>
    </source>
</evidence>
<feature type="domain" description="Zeta toxin" evidence="3">
    <location>
        <begin position="2"/>
        <end position="172"/>
    </location>
</feature>
<sequence>MPRIRLIAGPNGAGKTSLMKTLVSQKVPIGQYINPDDIAKHIDLAAALQQTATILNCTPPLTEDKADFADYFSVAVAQTIATGLRQDWLNYKLSLTYESVMSHESHLGFIDNAKAAGFEPYLYYICTSDPEIHKARVKQRVAALGHDVPESKIVERYHRSLKLLSAMTAKCKRAYFFDNSGQHQQHFAEVTPAGTLDIFEKQFNQANPTWFIENLLKVWPKERIRLASL</sequence>
<organism evidence="4 5">
    <name type="scientific">Halopseudomonas yangmingensis</name>
    <dbReference type="NCBI Taxonomy" id="1720063"/>
    <lineage>
        <taxon>Bacteria</taxon>
        <taxon>Pseudomonadati</taxon>
        <taxon>Pseudomonadota</taxon>
        <taxon>Gammaproteobacteria</taxon>
        <taxon>Pseudomonadales</taxon>
        <taxon>Pseudomonadaceae</taxon>
        <taxon>Halopseudomonas</taxon>
    </lineage>
</organism>
<dbReference type="InterPro" id="IPR010488">
    <property type="entry name" value="Zeta_toxin_domain"/>
</dbReference>
<name>A0A1I4T262_9GAMM</name>
<dbReference type="PANTHER" id="PTHR39206">
    <property type="entry name" value="SLL8004 PROTEIN"/>
    <property type="match status" value="1"/>
</dbReference>
<evidence type="ECO:0000313" key="5">
    <source>
        <dbReference type="Proteomes" id="UP000243629"/>
    </source>
</evidence>
<accession>A0A1I4T262</accession>
<dbReference type="PANTHER" id="PTHR39206:SF1">
    <property type="entry name" value="SLL8004 PROTEIN"/>
    <property type="match status" value="1"/>
</dbReference>
<evidence type="ECO:0000256" key="1">
    <source>
        <dbReference type="ARBA" id="ARBA00022741"/>
    </source>
</evidence>
<dbReference type="AlphaFoldDB" id="A0A1I4T262"/>
<reference evidence="5" key="1">
    <citation type="submission" date="2016-10" db="EMBL/GenBank/DDBJ databases">
        <authorList>
            <person name="Varghese N."/>
            <person name="Submissions S."/>
        </authorList>
    </citation>
    <scope>NUCLEOTIDE SEQUENCE [LARGE SCALE GENOMIC DNA]</scope>
    <source>
        <strain evidence="5">DSM 24213</strain>
    </source>
</reference>
<dbReference type="Gene3D" id="3.40.50.300">
    <property type="entry name" value="P-loop containing nucleotide triphosphate hydrolases"/>
    <property type="match status" value="1"/>
</dbReference>
<keyword evidence="1" id="KW-0547">Nucleotide-binding</keyword>
<dbReference type="GO" id="GO:0005524">
    <property type="term" value="F:ATP binding"/>
    <property type="evidence" value="ECO:0007669"/>
    <property type="project" value="UniProtKB-KW"/>
</dbReference>
<keyword evidence="2" id="KW-0067">ATP-binding</keyword>
<keyword evidence="5" id="KW-1185">Reference proteome</keyword>
<evidence type="ECO:0000259" key="3">
    <source>
        <dbReference type="Pfam" id="PF06414"/>
    </source>
</evidence>
<evidence type="ECO:0000256" key="2">
    <source>
        <dbReference type="ARBA" id="ARBA00022840"/>
    </source>
</evidence>
<proteinExistence type="predicted"/>
<gene>
    <name evidence="4" type="ORF">SAMN05216217_11276</name>
</gene>
<dbReference type="STRING" id="1720063.SAMN05216217_11276"/>
<dbReference type="Pfam" id="PF06414">
    <property type="entry name" value="Zeta_toxin"/>
    <property type="match status" value="1"/>
</dbReference>
<dbReference type="InterPro" id="IPR027417">
    <property type="entry name" value="P-loop_NTPase"/>
</dbReference>
<dbReference type="GO" id="GO:0016301">
    <property type="term" value="F:kinase activity"/>
    <property type="evidence" value="ECO:0007669"/>
    <property type="project" value="InterPro"/>
</dbReference>